<dbReference type="InterPro" id="IPR000639">
    <property type="entry name" value="Epox_hydrolase-like"/>
</dbReference>
<dbReference type="PRINTS" id="PR00412">
    <property type="entry name" value="EPOXHYDRLASE"/>
</dbReference>
<feature type="domain" description="AB hydrolase-1" evidence="1">
    <location>
        <begin position="78"/>
        <end position="326"/>
    </location>
</feature>
<proteinExistence type="predicted"/>
<dbReference type="AlphaFoldDB" id="A0A0D2HA94"/>
<sequence>MSRIVLQIFPFSNIHKPADSTFPITYTSYYIQPIKMPFIHSSLDGTPLHYVDYKPASSRTRLRPTDSPAKDCSNSDKTLVFIHGWPMSHQMYEHLMVKLCETHGIRCIASDRRGFGKSEWNSSRSRDITYDTFAHDTIDLIDHVKVGKFVFVASSMGCGESLLAYLQMRDDLQKECQGLIWLGPSLPFPLKTDSNPLAPPRELWDMILTGFRNDRIGFTRTALPGVFGIPFNIGIKVPETVLQRFEWIVAQADALAIESCILIITNRDFTDDLKKLGGKDVKVLVIHGDNDQSNPAEATANLIPDLAKQAQIKIYEKAAHGMYLTHADQVTEDILAFVLGL</sequence>
<name>A0A0D2HA94_CLAB1</name>
<dbReference type="HOGENOM" id="CLU_020336_12_1_1"/>
<dbReference type="Proteomes" id="UP000053789">
    <property type="component" value="Unassembled WGS sequence"/>
</dbReference>
<protein>
    <recommendedName>
        <fullName evidence="1">AB hydrolase-1 domain-containing protein</fullName>
    </recommendedName>
</protein>
<accession>A0A0D2HA94</accession>
<dbReference type="GO" id="GO:0003824">
    <property type="term" value="F:catalytic activity"/>
    <property type="evidence" value="ECO:0007669"/>
    <property type="project" value="InterPro"/>
</dbReference>
<dbReference type="VEuPathDB" id="FungiDB:Z519_08811"/>
<dbReference type="InterPro" id="IPR050471">
    <property type="entry name" value="AB_hydrolase"/>
</dbReference>
<evidence type="ECO:0000313" key="3">
    <source>
        <dbReference type="Proteomes" id="UP000053789"/>
    </source>
</evidence>
<dbReference type="Pfam" id="PF00561">
    <property type="entry name" value="Abhydrolase_1"/>
    <property type="match status" value="1"/>
</dbReference>
<dbReference type="OrthoDB" id="408373at2759"/>
<evidence type="ECO:0000313" key="2">
    <source>
        <dbReference type="EMBL" id="KIW90168.1"/>
    </source>
</evidence>
<gene>
    <name evidence="2" type="ORF">Z519_08811</name>
</gene>
<dbReference type="PANTHER" id="PTHR43433:SF4">
    <property type="entry name" value="NON-HEME CHLOROPEROXIDASE-RELATED"/>
    <property type="match status" value="1"/>
</dbReference>
<organism evidence="2 3">
    <name type="scientific">Cladophialophora bantiana (strain ATCC 10958 / CBS 173.52 / CDC B-1940 / NIH 8579)</name>
    <name type="common">Xylohypha bantiana</name>
    <dbReference type="NCBI Taxonomy" id="1442370"/>
    <lineage>
        <taxon>Eukaryota</taxon>
        <taxon>Fungi</taxon>
        <taxon>Dikarya</taxon>
        <taxon>Ascomycota</taxon>
        <taxon>Pezizomycotina</taxon>
        <taxon>Eurotiomycetes</taxon>
        <taxon>Chaetothyriomycetidae</taxon>
        <taxon>Chaetothyriales</taxon>
        <taxon>Herpotrichiellaceae</taxon>
        <taxon>Cladophialophora</taxon>
    </lineage>
</organism>
<dbReference type="InterPro" id="IPR000073">
    <property type="entry name" value="AB_hydrolase_1"/>
</dbReference>
<dbReference type="EMBL" id="KN846993">
    <property type="protein sequence ID" value="KIW90168.1"/>
    <property type="molecule type" value="Genomic_DNA"/>
</dbReference>
<reference evidence="2" key="1">
    <citation type="submission" date="2015-01" db="EMBL/GenBank/DDBJ databases">
        <title>The Genome Sequence of Cladophialophora bantiana CBS 173.52.</title>
        <authorList>
            <consortium name="The Broad Institute Genomics Platform"/>
            <person name="Cuomo C."/>
            <person name="de Hoog S."/>
            <person name="Gorbushina A."/>
            <person name="Stielow B."/>
            <person name="Teixiera M."/>
            <person name="Abouelleil A."/>
            <person name="Chapman S.B."/>
            <person name="Priest M."/>
            <person name="Young S.K."/>
            <person name="Wortman J."/>
            <person name="Nusbaum C."/>
            <person name="Birren B."/>
        </authorList>
    </citation>
    <scope>NUCLEOTIDE SEQUENCE [LARGE SCALE GENOMIC DNA]</scope>
    <source>
        <strain evidence="2">CBS 173.52</strain>
    </source>
</reference>
<dbReference type="Gene3D" id="3.40.50.1820">
    <property type="entry name" value="alpha/beta hydrolase"/>
    <property type="match status" value="1"/>
</dbReference>
<evidence type="ECO:0000259" key="1">
    <source>
        <dbReference type="Pfam" id="PF00561"/>
    </source>
</evidence>
<dbReference type="InterPro" id="IPR029058">
    <property type="entry name" value="AB_hydrolase_fold"/>
</dbReference>
<dbReference type="SUPFAM" id="SSF53474">
    <property type="entry name" value="alpha/beta-Hydrolases"/>
    <property type="match status" value="1"/>
</dbReference>
<keyword evidence="3" id="KW-1185">Reference proteome</keyword>
<dbReference type="PANTHER" id="PTHR43433">
    <property type="entry name" value="HYDROLASE, ALPHA/BETA FOLD FAMILY PROTEIN"/>
    <property type="match status" value="1"/>
</dbReference>
<dbReference type="RefSeq" id="XP_016616837.1">
    <property type="nucleotide sequence ID" value="XM_016766539.1"/>
</dbReference>
<dbReference type="GeneID" id="27701739"/>